<proteinExistence type="predicted"/>
<accession>A0A0A9WCZ4</accession>
<feature type="transmembrane region" description="Helical" evidence="2">
    <location>
        <begin position="12"/>
        <end position="32"/>
    </location>
</feature>
<organism evidence="3">
    <name type="scientific">Lygus hesperus</name>
    <name type="common">Western plant bug</name>
    <dbReference type="NCBI Taxonomy" id="30085"/>
    <lineage>
        <taxon>Eukaryota</taxon>
        <taxon>Metazoa</taxon>
        <taxon>Ecdysozoa</taxon>
        <taxon>Arthropoda</taxon>
        <taxon>Hexapoda</taxon>
        <taxon>Insecta</taxon>
        <taxon>Pterygota</taxon>
        <taxon>Neoptera</taxon>
        <taxon>Paraneoptera</taxon>
        <taxon>Hemiptera</taxon>
        <taxon>Heteroptera</taxon>
        <taxon>Panheteroptera</taxon>
        <taxon>Cimicomorpha</taxon>
        <taxon>Miridae</taxon>
        <taxon>Mirini</taxon>
        <taxon>Lygus</taxon>
    </lineage>
</organism>
<gene>
    <name evidence="3" type="ORF">CM83_4639</name>
</gene>
<keyword evidence="2" id="KW-1133">Transmembrane helix</keyword>
<dbReference type="AlphaFoldDB" id="A0A0A9WCZ4"/>
<protein>
    <submittedName>
        <fullName evidence="3">Uncharacterized protein</fullName>
    </submittedName>
</protein>
<feature type="region of interest" description="Disordered" evidence="1">
    <location>
        <begin position="34"/>
        <end position="60"/>
    </location>
</feature>
<dbReference type="EMBL" id="GBHO01037277">
    <property type="protein sequence ID" value="JAG06327.1"/>
    <property type="molecule type" value="Transcribed_RNA"/>
</dbReference>
<feature type="non-terminal residue" evidence="3">
    <location>
        <position position="104"/>
    </location>
</feature>
<name>A0A0A9WCZ4_LYGHE</name>
<reference evidence="3" key="2">
    <citation type="submission" date="2014-07" db="EMBL/GenBank/DDBJ databases">
        <authorList>
            <person name="Hull J."/>
        </authorList>
    </citation>
    <scope>NUCLEOTIDE SEQUENCE</scope>
</reference>
<feature type="compositionally biased region" description="Pro residues" evidence="1">
    <location>
        <begin position="38"/>
        <end position="56"/>
    </location>
</feature>
<reference evidence="3" key="1">
    <citation type="journal article" date="2014" name="PLoS ONE">
        <title>Transcriptome-Based Identification of ABC Transporters in the Western Tarnished Plant Bug Lygus hesperus.</title>
        <authorList>
            <person name="Hull J.J."/>
            <person name="Chaney K."/>
            <person name="Geib S.M."/>
            <person name="Fabrick J.A."/>
            <person name="Brent C.S."/>
            <person name="Walsh D."/>
            <person name="Lavine L.C."/>
        </authorList>
    </citation>
    <scope>NUCLEOTIDE SEQUENCE</scope>
</reference>
<keyword evidence="2" id="KW-0812">Transmembrane</keyword>
<keyword evidence="2" id="KW-0472">Membrane</keyword>
<evidence type="ECO:0000256" key="1">
    <source>
        <dbReference type="SAM" id="MobiDB-lite"/>
    </source>
</evidence>
<evidence type="ECO:0000256" key="2">
    <source>
        <dbReference type="SAM" id="Phobius"/>
    </source>
</evidence>
<feature type="non-terminal residue" evidence="3">
    <location>
        <position position="1"/>
    </location>
</feature>
<evidence type="ECO:0000313" key="3">
    <source>
        <dbReference type="EMBL" id="JAG06327.1"/>
    </source>
</evidence>
<sequence>LPYPLTTITSITASSLSTVFAVFAVTTVILVLNDHMVSPPPPPPPPPPPTSLPPQNKPAGVIRQPELKENGFLLTTNGPVGEDSYSWMQQATRTKIANFMMRTV</sequence>